<keyword evidence="1" id="KW-0238">DNA-binding</keyword>
<dbReference type="PANTHER" id="PTHR46232">
    <property type="entry name" value="SMARCE1 REGULATOR OF CHROMATIN"/>
    <property type="match status" value="1"/>
</dbReference>
<organism evidence="5 6">
    <name type="scientific">Acanthaster planci</name>
    <name type="common">Crown-of-thorns starfish</name>
    <dbReference type="NCBI Taxonomy" id="133434"/>
    <lineage>
        <taxon>Eukaryota</taxon>
        <taxon>Metazoa</taxon>
        <taxon>Echinodermata</taxon>
        <taxon>Eleutherozoa</taxon>
        <taxon>Asterozoa</taxon>
        <taxon>Asteroidea</taxon>
        <taxon>Valvatacea</taxon>
        <taxon>Valvatida</taxon>
        <taxon>Acanthasteridae</taxon>
        <taxon>Acanthaster</taxon>
    </lineage>
</organism>
<proteinExistence type="predicted"/>
<dbReference type="InterPro" id="IPR036910">
    <property type="entry name" value="HMG_box_dom_sf"/>
</dbReference>
<feature type="domain" description="HMG box" evidence="4">
    <location>
        <begin position="67"/>
        <end position="135"/>
    </location>
</feature>
<evidence type="ECO:0000313" key="6">
    <source>
        <dbReference type="RefSeq" id="XP_022099844.1"/>
    </source>
</evidence>
<dbReference type="GO" id="GO:0031492">
    <property type="term" value="F:nucleosomal DNA binding"/>
    <property type="evidence" value="ECO:0007669"/>
    <property type="project" value="TreeGrafter"/>
</dbReference>
<name>A0A8B7Z2K3_ACAPL</name>
<dbReference type="GO" id="GO:0016514">
    <property type="term" value="C:SWI/SNF complex"/>
    <property type="evidence" value="ECO:0007669"/>
    <property type="project" value="TreeGrafter"/>
</dbReference>
<feature type="compositionally biased region" description="Basic and acidic residues" evidence="3">
    <location>
        <begin position="396"/>
        <end position="406"/>
    </location>
</feature>
<dbReference type="SUPFAM" id="SSF47095">
    <property type="entry name" value="HMG-box"/>
    <property type="match status" value="1"/>
</dbReference>
<dbReference type="OMA" id="HETRIPK"/>
<accession>A0A8B7Z2K3</accession>
<feature type="coiled-coil region" evidence="2">
    <location>
        <begin position="223"/>
        <end position="257"/>
    </location>
</feature>
<feature type="region of interest" description="Disordered" evidence="3">
    <location>
        <begin position="150"/>
        <end position="183"/>
    </location>
</feature>
<feature type="DNA-binding region" description="HMG box" evidence="1">
    <location>
        <begin position="67"/>
        <end position="135"/>
    </location>
</feature>
<keyword evidence="2" id="KW-0175">Coiled coil</keyword>
<feature type="compositionally biased region" description="Basic and acidic residues" evidence="3">
    <location>
        <begin position="544"/>
        <end position="563"/>
    </location>
</feature>
<feature type="compositionally biased region" description="Basic and acidic residues" evidence="3">
    <location>
        <begin position="157"/>
        <end position="168"/>
    </location>
</feature>
<dbReference type="GO" id="GO:0045892">
    <property type="term" value="P:negative regulation of DNA-templated transcription"/>
    <property type="evidence" value="ECO:0007669"/>
    <property type="project" value="TreeGrafter"/>
</dbReference>
<feature type="region of interest" description="Disordered" evidence="3">
    <location>
        <begin position="283"/>
        <end position="563"/>
    </location>
</feature>
<dbReference type="InterPro" id="IPR009071">
    <property type="entry name" value="HMG_box_dom"/>
</dbReference>
<dbReference type="AlphaFoldDB" id="A0A8B7Z2K3"/>
<dbReference type="Pfam" id="PF00505">
    <property type="entry name" value="HMG_box"/>
    <property type="match status" value="1"/>
</dbReference>
<dbReference type="OrthoDB" id="30931at2759"/>
<dbReference type="PROSITE" id="PS50118">
    <property type="entry name" value="HMG_BOX_2"/>
    <property type="match status" value="1"/>
</dbReference>
<keyword evidence="1" id="KW-0539">Nucleus</keyword>
<feature type="compositionally biased region" description="Polar residues" evidence="3">
    <location>
        <begin position="446"/>
        <end position="456"/>
    </location>
</feature>
<dbReference type="FunFam" id="1.10.30.10:FF:000048">
    <property type="entry name" value="Putative SWI/SNF-related matrix-associated actin-dependent regulator chromatin subfamily E member"/>
    <property type="match status" value="1"/>
</dbReference>
<feature type="compositionally biased region" description="Low complexity" evidence="3">
    <location>
        <begin position="327"/>
        <end position="340"/>
    </location>
</feature>
<dbReference type="GeneID" id="110984210"/>
<dbReference type="GO" id="GO:0016922">
    <property type="term" value="F:nuclear receptor binding"/>
    <property type="evidence" value="ECO:0007669"/>
    <property type="project" value="TreeGrafter"/>
</dbReference>
<evidence type="ECO:0000259" key="4">
    <source>
        <dbReference type="PROSITE" id="PS50118"/>
    </source>
</evidence>
<feature type="compositionally biased region" description="Pro residues" evidence="3">
    <location>
        <begin position="284"/>
        <end position="297"/>
    </location>
</feature>
<gene>
    <name evidence="6" type="primary">LOC110984210</name>
</gene>
<reference evidence="6" key="1">
    <citation type="submission" date="2025-08" db="UniProtKB">
        <authorList>
            <consortium name="RefSeq"/>
        </authorList>
    </citation>
    <scope>IDENTIFICATION</scope>
</reference>
<dbReference type="CTD" id="6605"/>
<feature type="compositionally biased region" description="Polar residues" evidence="3">
    <location>
        <begin position="530"/>
        <end position="543"/>
    </location>
</feature>
<sequence>MSSQMRRAFSGGHGNVGTPPPSHGRSHSSSSSQPVVANYPSFNAGKIGSPAKSSGHEARIPKPPKPPDKPLMPYMRYSRSVWDKVKQENGDLKLWEIGKIIGQMWRELPDEQKQVFMDDYENEKLEYTNNMKIYHNSPAYQAWVVAKGKAVQQQQEQESKEPRPKPEPRMSIQPAEDEEDQDDGFSVKHIAAARYQRNHRFVNDIFSDAAVPDPRSVVTEARMQVLKRQVQSLMLHQKKLENELQQIEEKHDYKKRKFHETSEQFHSAMKKLCEQKVEIKWEELPPPDLPLPPPPQTPMGSILSQALQRPSIAPSSLLPTYPPPLQQVPTQVQPTAMPPMEVQPGSQMGPQAGSQAGSQTGLQTASQMAGPQISPSLQPSEVQTALTGLPNGTQEQKPEDTQKEETMEVDAPVGDSKEKPSSPPITESKELPSTTGVGEKEDLDKSSPNLDGPTQSNDDKEKPLLPEQSETSKPMGEDVPLSPLEGKGNDSEAVTSKEVSAALGPTEGVSQEESEKKPEDAGSAGDVNNKDTGNSGGEDSQSVGEKDSGKAEEKKEGEQEDKN</sequence>
<dbReference type="KEGG" id="aplc:110984210"/>
<protein>
    <submittedName>
        <fullName evidence="6">SWI/SNF-related matrix-associated actin-dependent regulator of chromatin subfamily E member 1-like isoform X1</fullName>
    </submittedName>
</protein>
<evidence type="ECO:0000256" key="1">
    <source>
        <dbReference type="PROSITE-ProRule" id="PRU00267"/>
    </source>
</evidence>
<evidence type="ECO:0000256" key="2">
    <source>
        <dbReference type="SAM" id="Coils"/>
    </source>
</evidence>
<feature type="region of interest" description="Disordered" evidence="3">
    <location>
        <begin position="1"/>
        <end position="73"/>
    </location>
</feature>
<evidence type="ECO:0000313" key="5">
    <source>
        <dbReference type="Proteomes" id="UP000694845"/>
    </source>
</evidence>
<dbReference type="CDD" id="cd21983">
    <property type="entry name" value="HMG-box_SMARCE1"/>
    <property type="match status" value="1"/>
</dbReference>
<feature type="compositionally biased region" description="Polar residues" evidence="3">
    <location>
        <begin position="344"/>
        <end position="395"/>
    </location>
</feature>
<keyword evidence="5" id="KW-1185">Reference proteome</keyword>
<dbReference type="Proteomes" id="UP000694845">
    <property type="component" value="Unplaced"/>
</dbReference>
<dbReference type="RefSeq" id="XP_022099844.1">
    <property type="nucleotide sequence ID" value="XM_022244152.1"/>
</dbReference>
<dbReference type="Gene3D" id="1.10.30.10">
    <property type="entry name" value="High mobility group box domain"/>
    <property type="match status" value="1"/>
</dbReference>
<feature type="compositionally biased region" description="Polar residues" evidence="3">
    <location>
        <begin position="298"/>
        <end position="308"/>
    </location>
</feature>
<feature type="compositionally biased region" description="Basic and acidic residues" evidence="3">
    <location>
        <begin position="54"/>
        <end position="68"/>
    </location>
</feature>
<evidence type="ECO:0000256" key="3">
    <source>
        <dbReference type="SAM" id="MobiDB-lite"/>
    </source>
</evidence>
<dbReference type="PANTHER" id="PTHR46232:SF1">
    <property type="entry name" value="SWI_SNF-RELATED MATRIX-ASSOCIATED ACTIN-DEPENDENT REGULATOR OF CHROMATIN SUBFAMILY E MEMBER 1"/>
    <property type="match status" value="1"/>
</dbReference>
<dbReference type="SMART" id="SM00398">
    <property type="entry name" value="HMG"/>
    <property type="match status" value="1"/>
</dbReference>